<dbReference type="GO" id="GO:0019239">
    <property type="term" value="F:deaminase activity"/>
    <property type="evidence" value="ECO:0007669"/>
    <property type="project" value="UniProtKB-ARBA"/>
</dbReference>
<keyword evidence="6" id="KW-1185">Reference proteome</keyword>
<evidence type="ECO:0000313" key="6">
    <source>
        <dbReference type="Proteomes" id="UP000234382"/>
    </source>
</evidence>
<keyword evidence="3" id="KW-0862">Zinc</keyword>
<dbReference type="GO" id="GO:0102127">
    <property type="term" value="F:8-oxoguanine deaminase activity"/>
    <property type="evidence" value="ECO:0007669"/>
    <property type="project" value="UniProtKB-EC"/>
</dbReference>
<dbReference type="CDD" id="cd01298">
    <property type="entry name" value="ATZ_TRZ_like"/>
    <property type="match status" value="1"/>
</dbReference>
<evidence type="ECO:0000256" key="3">
    <source>
        <dbReference type="ARBA" id="ARBA00022833"/>
    </source>
</evidence>
<evidence type="ECO:0000259" key="4">
    <source>
        <dbReference type="Pfam" id="PF01979"/>
    </source>
</evidence>
<keyword evidence="2 5" id="KW-0378">Hydrolase</keyword>
<dbReference type="GO" id="GO:0046872">
    <property type="term" value="F:metal ion binding"/>
    <property type="evidence" value="ECO:0007669"/>
    <property type="project" value="UniProtKB-KW"/>
</dbReference>
<dbReference type="Proteomes" id="UP000234382">
    <property type="component" value="Unassembled WGS sequence"/>
</dbReference>
<dbReference type="EC" id="3.5.4.32" evidence="5"/>
<dbReference type="NCBIfam" id="NF006055">
    <property type="entry name" value="PRK08203.1"/>
    <property type="match status" value="1"/>
</dbReference>
<evidence type="ECO:0000313" key="5">
    <source>
        <dbReference type="EMBL" id="SMX78337.1"/>
    </source>
</evidence>
<dbReference type="PANTHER" id="PTHR43794">
    <property type="entry name" value="AMINOHYDROLASE SSNA-RELATED"/>
    <property type="match status" value="1"/>
</dbReference>
<dbReference type="SUPFAM" id="SSF51338">
    <property type="entry name" value="Composite domain of metallo-dependent hydrolases"/>
    <property type="match status" value="1"/>
</dbReference>
<sequence>MIDINETGTPSAGSFSTLGSFAATASSLTTGDRASRNSQLPENSRLLGNCLASGNPSTARLWLRDPLAVHLGAGVDPNRAARGIVIDPATGTIVELVPAGGEPTSSGAGGTAGDTAALEVIDASAHVITPGLINTHHHFYQTLTRAWAPVADLPLFGWLQNLYPAWARLTPRALELATTVAMAELLESGCTTAADHHYLFPTGMDEAIDIQVDVVRRLGMRAMLTRGSMSLGEDDGGLPPQQTVQDSEVILDDSRRLVETYHQRGPGAQIQIGFAPCSPFSVTTELMRESAALAAELDVRLHTHLAETIDEEDFCRETFGLRTVDYLESVGWLGERTWLAHGVHFDDSEIGRLGAAGASVAHCPTSNMRLASGIARAVELEDVGVNVGLGVDGSASNDASNLIREVRQALYIQRLRYGAEAVTCDRVLDWATKGSAAALGRDDLGTIEVGKQADLAMFRLDGLAFSGSHDPIPALVLCGAEKADRVMVGGRWRVVDGHAIRADGHEIDKEALIAAHQEEARRLVAG</sequence>
<proteinExistence type="predicted"/>
<dbReference type="InterPro" id="IPR032466">
    <property type="entry name" value="Metal_Hydrolase"/>
</dbReference>
<accession>A0A2H1ISZ8</accession>
<dbReference type="InterPro" id="IPR011059">
    <property type="entry name" value="Metal-dep_hydrolase_composite"/>
</dbReference>
<reference evidence="6" key="1">
    <citation type="submission" date="2017-03" db="EMBL/GenBank/DDBJ databases">
        <authorList>
            <person name="Monnet C."/>
        </authorList>
    </citation>
    <scope>NUCLEOTIDE SEQUENCE [LARGE SCALE GENOMIC DNA]</scope>
    <source>
        <strain evidence="6">ATCC 49514</strain>
    </source>
</reference>
<dbReference type="RefSeq" id="WP_101545334.1">
    <property type="nucleotide sequence ID" value="NZ_FXYX01000006.1"/>
</dbReference>
<keyword evidence="1" id="KW-0479">Metal-binding</keyword>
<dbReference type="AlphaFoldDB" id="A0A2H1ISZ8"/>
<dbReference type="PANTHER" id="PTHR43794:SF11">
    <property type="entry name" value="AMIDOHYDROLASE-RELATED DOMAIN-CONTAINING PROTEIN"/>
    <property type="match status" value="1"/>
</dbReference>
<gene>
    <name evidence="5" type="ORF">BI49514_01292</name>
</gene>
<dbReference type="FunFam" id="3.20.20.140:FF:000014">
    <property type="entry name" value="5-methylthioadenosine/S-adenosylhomocysteine deaminase"/>
    <property type="match status" value="1"/>
</dbReference>
<name>A0A2H1ISZ8_9MICO</name>
<dbReference type="InterPro" id="IPR050287">
    <property type="entry name" value="MTA/SAH_deaminase"/>
</dbReference>
<evidence type="ECO:0000256" key="1">
    <source>
        <dbReference type="ARBA" id="ARBA00022723"/>
    </source>
</evidence>
<organism evidence="5 6">
    <name type="scientific">Brevibacterium iodinum ATCC 49514</name>
    <dbReference type="NCBI Taxonomy" id="1255616"/>
    <lineage>
        <taxon>Bacteria</taxon>
        <taxon>Bacillati</taxon>
        <taxon>Actinomycetota</taxon>
        <taxon>Actinomycetes</taxon>
        <taxon>Micrococcales</taxon>
        <taxon>Brevibacteriaceae</taxon>
        <taxon>Brevibacterium</taxon>
    </lineage>
</organism>
<protein>
    <submittedName>
        <fullName evidence="5">8-oxoguanine deaminase</fullName>
        <ecNumber evidence="5">3.5.4.32</ecNumber>
    </submittedName>
</protein>
<dbReference type="SUPFAM" id="SSF51556">
    <property type="entry name" value="Metallo-dependent hydrolases"/>
    <property type="match status" value="1"/>
</dbReference>
<dbReference type="Gene3D" id="2.30.40.10">
    <property type="entry name" value="Urease, subunit C, domain 1"/>
    <property type="match status" value="1"/>
</dbReference>
<dbReference type="InterPro" id="IPR006680">
    <property type="entry name" value="Amidohydro-rel"/>
</dbReference>
<dbReference type="Gene3D" id="3.20.20.140">
    <property type="entry name" value="Metal-dependent hydrolases"/>
    <property type="match status" value="1"/>
</dbReference>
<dbReference type="Pfam" id="PF01979">
    <property type="entry name" value="Amidohydro_1"/>
    <property type="match status" value="1"/>
</dbReference>
<feature type="domain" description="Amidohydrolase-related" evidence="4">
    <location>
        <begin position="127"/>
        <end position="492"/>
    </location>
</feature>
<dbReference type="EMBL" id="FXYX01000006">
    <property type="protein sequence ID" value="SMX78337.1"/>
    <property type="molecule type" value="Genomic_DNA"/>
</dbReference>
<evidence type="ECO:0000256" key="2">
    <source>
        <dbReference type="ARBA" id="ARBA00022801"/>
    </source>
</evidence>